<gene>
    <name evidence="1" type="ORF">NTG6680_1161</name>
</gene>
<dbReference type="RefSeq" id="WP_239796352.1">
    <property type="nucleotide sequence ID" value="NZ_OU912926.1"/>
</dbReference>
<keyword evidence="2" id="KW-1185">Reference proteome</keyword>
<dbReference type="Proteomes" id="UP000839052">
    <property type="component" value="Chromosome"/>
</dbReference>
<protein>
    <submittedName>
        <fullName evidence="1">Uncharacterized protein</fullName>
    </submittedName>
</protein>
<organism evidence="1 2">
    <name type="scientific">Candidatus Nitrotoga arctica</name>
    <dbReference type="NCBI Taxonomy" id="453162"/>
    <lineage>
        <taxon>Bacteria</taxon>
        <taxon>Pseudomonadati</taxon>
        <taxon>Pseudomonadota</taxon>
        <taxon>Betaproteobacteria</taxon>
        <taxon>Nitrosomonadales</taxon>
        <taxon>Gallionellaceae</taxon>
        <taxon>Candidatus Nitrotoga</taxon>
    </lineage>
</organism>
<proteinExistence type="predicted"/>
<evidence type="ECO:0000313" key="1">
    <source>
        <dbReference type="EMBL" id="CAG9932414.1"/>
    </source>
</evidence>
<dbReference type="EMBL" id="OU912926">
    <property type="protein sequence ID" value="CAG9932414.1"/>
    <property type="molecule type" value="Genomic_DNA"/>
</dbReference>
<sequence length="60" mass="6880">MALKYLLVELLQLIRFNSGTEAQVDAYLAEWNMANERPSMPTPCPLCFLEGEAQRLNHLE</sequence>
<reference evidence="1 2" key="1">
    <citation type="submission" date="2021-10" db="EMBL/GenBank/DDBJ databases">
        <authorList>
            <person name="Koch H."/>
        </authorList>
    </citation>
    <scope>NUCLEOTIDE SEQUENCE [LARGE SCALE GENOMIC DNA]</scope>
    <source>
        <strain evidence="1">6680</strain>
    </source>
</reference>
<accession>A0ABN8ALF6</accession>
<name>A0ABN8ALF6_9PROT</name>
<evidence type="ECO:0000313" key="2">
    <source>
        <dbReference type="Proteomes" id="UP000839052"/>
    </source>
</evidence>